<evidence type="ECO:0000256" key="6">
    <source>
        <dbReference type="ARBA" id="ARBA00022692"/>
    </source>
</evidence>
<dbReference type="NCBIfam" id="TIGR03028">
    <property type="entry name" value="EpsE"/>
    <property type="match status" value="1"/>
</dbReference>
<dbReference type="InterPro" id="IPR049712">
    <property type="entry name" value="Poly_export"/>
</dbReference>
<evidence type="ECO:0000256" key="2">
    <source>
        <dbReference type="ARBA" id="ARBA00009450"/>
    </source>
</evidence>
<evidence type="ECO:0000256" key="1">
    <source>
        <dbReference type="ARBA" id="ARBA00004571"/>
    </source>
</evidence>
<evidence type="ECO:0000256" key="12">
    <source>
        <dbReference type="ARBA" id="ARBA00023139"/>
    </source>
</evidence>
<feature type="domain" description="SLBB" evidence="17">
    <location>
        <begin position="99"/>
        <end position="179"/>
    </location>
</feature>
<keyword evidence="7" id="KW-0732">Signal</keyword>
<evidence type="ECO:0000256" key="7">
    <source>
        <dbReference type="ARBA" id="ARBA00022729"/>
    </source>
</evidence>
<keyword evidence="13" id="KW-0998">Cell outer membrane</keyword>
<name>A0ABX7ME67_9RHOO</name>
<evidence type="ECO:0000259" key="16">
    <source>
        <dbReference type="Pfam" id="PF10531"/>
    </source>
</evidence>
<evidence type="ECO:0000256" key="11">
    <source>
        <dbReference type="ARBA" id="ARBA00023136"/>
    </source>
</evidence>
<feature type="domain" description="Soluble ligand binding" evidence="16">
    <location>
        <begin position="184"/>
        <end position="238"/>
    </location>
</feature>
<comment type="subcellular location">
    <subcellularLocation>
        <location evidence="1">Cell outer membrane</location>
        <topology evidence="1">Multi-pass membrane protein</topology>
    </subcellularLocation>
</comment>
<keyword evidence="14" id="KW-0449">Lipoprotein</keyword>
<dbReference type="Pfam" id="PF02563">
    <property type="entry name" value="Poly_export"/>
    <property type="match status" value="1"/>
</dbReference>
<evidence type="ECO:0000313" key="19">
    <source>
        <dbReference type="Proteomes" id="UP000663570"/>
    </source>
</evidence>
<dbReference type="InterPro" id="IPR017478">
    <property type="entry name" value="Polysacc_export_EpsE"/>
</dbReference>
<keyword evidence="11" id="KW-0472">Membrane</keyword>
<keyword evidence="19" id="KW-1185">Reference proteome</keyword>
<dbReference type="PANTHER" id="PTHR33619:SF3">
    <property type="entry name" value="POLYSACCHARIDE EXPORT PROTEIN GFCE-RELATED"/>
    <property type="match status" value="1"/>
</dbReference>
<comment type="similarity">
    <text evidence="2">Belongs to the BexD/CtrA/VexA family.</text>
</comment>
<evidence type="ECO:0000256" key="8">
    <source>
        <dbReference type="ARBA" id="ARBA00023047"/>
    </source>
</evidence>
<accession>A0ABX7ME67</accession>
<keyword evidence="8" id="KW-0625">Polysaccharide transport</keyword>
<evidence type="ECO:0000256" key="9">
    <source>
        <dbReference type="ARBA" id="ARBA00023065"/>
    </source>
</evidence>
<dbReference type="PANTHER" id="PTHR33619">
    <property type="entry name" value="POLYSACCHARIDE EXPORT PROTEIN GFCE-RELATED"/>
    <property type="match status" value="1"/>
</dbReference>
<dbReference type="Pfam" id="PF10531">
    <property type="entry name" value="SLBB"/>
    <property type="match status" value="1"/>
</dbReference>
<dbReference type="Gene3D" id="3.10.560.10">
    <property type="entry name" value="Outer membrane lipoprotein wza domain like"/>
    <property type="match status" value="2"/>
</dbReference>
<evidence type="ECO:0000256" key="5">
    <source>
        <dbReference type="ARBA" id="ARBA00022597"/>
    </source>
</evidence>
<dbReference type="EMBL" id="CP071060">
    <property type="protein sequence ID" value="QSI79189.1"/>
    <property type="molecule type" value="Genomic_DNA"/>
</dbReference>
<evidence type="ECO:0000256" key="13">
    <source>
        <dbReference type="ARBA" id="ARBA00023237"/>
    </source>
</evidence>
<dbReference type="InterPro" id="IPR019554">
    <property type="entry name" value="Soluble_ligand-bd"/>
</dbReference>
<reference evidence="18 19" key="1">
    <citation type="submission" date="2021-02" db="EMBL/GenBank/DDBJ databases">
        <title>Niveibacterium changnyeongensis HC41.</title>
        <authorList>
            <person name="Kang M."/>
        </authorList>
    </citation>
    <scope>NUCLEOTIDE SEQUENCE [LARGE SCALE GENOMIC DNA]</scope>
    <source>
        <strain evidence="18 19">HC41</strain>
    </source>
</reference>
<evidence type="ECO:0000256" key="14">
    <source>
        <dbReference type="ARBA" id="ARBA00023288"/>
    </source>
</evidence>
<sequence>MTGANVWAATEQPAVEKGAEYLLGPGDVIRISVFQSPDLLLETRVSENGSISYPLIGNVKVGGLALSVAEAKIAKLLKDGGFVVQPQVSILLLQIRGNQVAVLGQVNRPGRYPLETANTRLSDMLSQAGGIAATGSDVVIFSGVRDGKQVRREIDIASMFLRGDAQDDLSLKGGDILYVHRAPVFYIYGEVQRPGVFRVERDMTVMQALASGGGLTQKGTQRGLRIHRRAADGKVQVIEPALDEPVRPDDVVYVKESIF</sequence>
<evidence type="ECO:0000259" key="15">
    <source>
        <dbReference type="Pfam" id="PF02563"/>
    </source>
</evidence>
<protein>
    <submittedName>
        <fullName evidence="18">Polysaccharide export protein EpsE</fullName>
    </submittedName>
</protein>
<gene>
    <name evidence="18" type="primary">epsE</name>
    <name evidence="18" type="ORF">JY500_10580</name>
</gene>
<evidence type="ECO:0000259" key="17">
    <source>
        <dbReference type="Pfam" id="PF22461"/>
    </source>
</evidence>
<evidence type="ECO:0000256" key="10">
    <source>
        <dbReference type="ARBA" id="ARBA00023114"/>
    </source>
</evidence>
<keyword evidence="12" id="KW-0564">Palmitate</keyword>
<keyword evidence="10" id="KW-0626">Porin</keyword>
<keyword evidence="3" id="KW-0813">Transport</keyword>
<dbReference type="InterPro" id="IPR003715">
    <property type="entry name" value="Poly_export_N"/>
</dbReference>
<dbReference type="Pfam" id="PF22461">
    <property type="entry name" value="SLBB_2"/>
    <property type="match status" value="1"/>
</dbReference>
<organism evidence="18 19">
    <name type="scientific">Niveibacterium microcysteis</name>
    <dbReference type="NCBI Taxonomy" id="2811415"/>
    <lineage>
        <taxon>Bacteria</taxon>
        <taxon>Pseudomonadati</taxon>
        <taxon>Pseudomonadota</taxon>
        <taxon>Betaproteobacteria</taxon>
        <taxon>Rhodocyclales</taxon>
        <taxon>Rhodocyclaceae</taxon>
        <taxon>Niveibacterium</taxon>
    </lineage>
</organism>
<evidence type="ECO:0000256" key="4">
    <source>
        <dbReference type="ARBA" id="ARBA00022452"/>
    </source>
</evidence>
<dbReference type="Proteomes" id="UP000663570">
    <property type="component" value="Chromosome"/>
</dbReference>
<evidence type="ECO:0000313" key="18">
    <source>
        <dbReference type="EMBL" id="QSI79189.1"/>
    </source>
</evidence>
<keyword evidence="6" id="KW-0812">Transmembrane</keyword>
<evidence type="ECO:0000256" key="3">
    <source>
        <dbReference type="ARBA" id="ARBA00022448"/>
    </source>
</evidence>
<proteinExistence type="inferred from homology"/>
<keyword evidence="4" id="KW-1134">Transmembrane beta strand</keyword>
<keyword evidence="9" id="KW-0406">Ion transport</keyword>
<keyword evidence="5" id="KW-0762">Sugar transport</keyword>
<feature type="domain" description="Polysaccharide export protein N-terminal" evidence="15">
    <location>
        <begin position="17"/>
        <end position="91"/>
    </location>
</feature>
<dbReference type="InterPro" id="IPR054765">
    <property type="entry name" value="SLBB_dom"/>
</dbReference>